<organism evidence="2 3">
    <name type="scientific">Glycomyces buryatensis</name>
    <dbReference type="NCBI Taxonomy" id="2570927"/>
    <lineage>
        <taxon>Bacteria</taxon>
        <taxon>Bacillati</taxon>
        <taxon>Actinomycetota</taxon>
        <taxon>Actinomycetes</taxon>
        <taxon>Glycomycetales</taxon>
        <taxon>Glycomycetaceae</taxon>
        <taxon>Glycomyces</taxon>
    </lineage>
</organism>
<reference evidence="3" key="1">
    <citation type="submission" date="2019-04" db="EMBL/GenBank/DDBJ databases">
        <title>Nocardioides xinjiangensis sp. nov.</title>
        <authorList>
            <person name="Liu S."/>
        </authorList>
    </citation>
    <scope>NUCLEOTIDE SEQUENCE [LARGE SCALE GENOMIC DNA]</scope>
    <source>
        <strain evidence="3">18</strain>
    </source>
</reference>
<keyword evidence="3" id="KW-1185">Reference proteome</keyword>
<dbReference type="EMBL" id="STGY01000048">
    <property type="protein sequence ID" value="THV41216.1"/>
    <property type="molecule type" value="Genomic_DNA"/>
</dbReference>
<dbReference type="AlphaFoldDB" id="A0A4V4HSJ7"/>
<comment type="caution">
    <text evidence="2">The sequence shown here is derived from an EMBL/GenBank/DDBJ whole genome shotgun (WGS) entry which is preliminary data.</text>
</comment>
<evidence type="ECO:0000313" key="2">
    <source>
        <dbReference type="EMBL" id="THV41216.1"/>
    </source>
</evidence>
<accession>A0A4V4HSJ7</accession>
<sequence>MLTVGRDNWSGSISGEWERNEPSREDIYDAVAALDGQVRTEVSVNFDEPYQYLSVAGGPEHFLVTGELADESVVSLTNPTAGPGQVELVCGGQIASFELTQLVDIETARRAVDRFLDGFPSVLGPEWEVEQ</sequence>
<evidence type="ECO:0000313" key="3">
    <source>
        <dbReference type="Proteomes" id="UP000308760"/>
    </source>
</evidence>
<dbReference type="OrthoDB" id="4261480at2"/>
<protein>
    <submittedName>
        <fullName evidence="2">Uncharacterized protein</fullName>
    </submittedName>
</protein>
<proteinExistence type="predicted"/>
<reference evidence="2 3" key="2">
    <citation type="submission" date="2019-05" db="EMBL/GenBank/DDBJ databases">
        <title>Glycomyces buryatensis sp. nov.</title>
        <authorList>
            <person name="Nikitina E."/>
        </authorList>
    </citation>
    <scope>NUCLEOTIDE SEQUENCE [LARGE SCALE GENOMIC DNA]</scope>
    <source>
        <strain evidence="2 3">18</strain>
    </source>
</reference>
<evidence type="ECO:0000256" key="1">
    <source>
        <dbReference type="SAM" id="MobiDB-lite"/>
    </source>
</evidence>
<name>A0A4V4HSJ7_9ACTN</name>
<feature type="region of interest" description="Disordered" evidence="1">
    <location>
        <begin position="1"/>
        <end position="20"/>
    </location>
</feature>
<dbReference type="Proteomes" id="UP000308760">
    <property type="component" value="Unassembled WGS sequence"/>
</dbReference>
<gene>
    <name evidence="2" type="ORF">FAB82_12730</name>
</gene>
<dbReference type="RefSeq" id="WP_136534920.1">
    <property type="nucleotide sequence ID" value="NZ_STGY01000048.1"/>
</dbReference>